<dbReference type="EMBL" id="MN740153">
    <property type="protein sequence ID" value="QHT90344.1"/>
    <property type="molecule type" value="Genomic_DNA"/>
</dbReference>
<dbReference type="AlphaFoldDB" id="A0A6C0IBI8"/>
<organism evidence="1">
    <name type="scientific">viral metagenome</name>
    <dbReference type="NCBI Taxonomy" id="1070528"/>
    <lineage>
        <taxon>unclassified sequences</taxon>
        <taxon>metagenomes</taxon>
        <taxon>organismal metagenomes</taxon>
    </lineage>
</organism>
<evidence type="ECO:0000313" key="1">
    <source>
        <dbReference type="EMBL" id="QHT90344.1"/>
    </source>
</evidence>
<reference evidence="1" key="1">
    <citation type="journal article" date="2020" name="Nature">
        <title>Giant virus diversity and host interactions through global metagenomics.</title>
        <authorList>
            <person name="Schulz F."/>
            <person name="Roux S."/>
            <person name="Paez-Espino D."/>
            <person name="Jungbluth S."/>
            <person name="Walsh D.A."/>
            <person name="Denef V.J."/>
            <person name="McMahon K.D."/>
            <person name="Konstantinidis K.T."/>
            <person name="Eloe-Fadrosh E.A."/>
            <person name="Kyrpides N.C."/>
            <person name="Woyke T."/>
        </authorList>
    </citation>
    <scope>NUCLEOTIDE SEQUENCE</scope>
    <source>
        <strain evidence="1">GVMAG-M-3300023184-68</strain>
    </source>
</reference>
<name>A0A6C0IBI8_9ZZZZ</name>
<proteinExistence type="predicted"/>
<accession>A0A6C0IBI8</accession>
<sequence length="126" mass="15038">MKDTLMKALPACIGREIFSYLLPNKADITFVQYRPFGNQDYYSPKYEKALLHGDLCEHDGCYLSRIPKKNNKHRYYITYRMEDVLETEYFDRPCNIYMYEYRSAYVGKDLETALLTLYYTQENAFG</sequence>
<protein>
    <submittedName>
        <fullName evidence="1">Uncharacterized protein</fullName>
    </submittedName>
</protein>